<dbReference type="Proteomes" id="UP000230027">
    <property type="component" value="Unassembled WGS sequence"/>
</dbReference>
<evidence type="ECO:0000259" key="1">
    <source>
        <dbReference type="PROSITE" id="PS50994"/>
    </source>
</evidence>
<dbReference type="GO" id="GO:0003676">
    <property type="term" value="F:nucleic acid binding"/>
    <property type="evidence" value="ECO:0007669"/>
    <property type="project" value="InterPro"/>
</dbReference>
<organism evidence="2 3">
    <name type="scientific">Candidatus Roizmanbacteria bacterium CG_4_10_14_0_2_um_filter_36_9</name>
    <dbReference type="NCBI Taxonomy" id="1974823"/>
    <lineage>
        <taxon>Bacteria</taxon>
        <taxon>Candidatus Roizmaniibacteriota</taxon>
    </lineage>
</organism>
<dbReference type="PROSITE" id="PS50994">
    <property type="entry name" value="INTEGRASE"/>
    <property type="match status" value="1"/>
</dbReference>
<dbReference type="EMBL" id="PFOD01000070">
    <property type="protein sequence ID" value="PIZ64797.1"/>
    <property type="molecule type" value="Genomic_DNA"/>
</dbReference>
<dbReference type="AlphaFoldDB" id="A0A2M7U3E9"/>
<dbReference type="SUPFAM" id="SSF46689">
    <property type="entry name" value="Homeodomain-like"/>
    <property type="match status" value="1"/>
</dbReference>
<dbReference type="InterPro" id="IPR012337">
    <property type="entry name" value="RNaseH-like_sf"/>
</dbReference>
<dbReference type="InterPro" id="IPR001584">
    <property type="entry name" value="Integrase_cat-core"/>
</dbReference>
<dbReference type="GO" id="GO:0015074">
    <property type="term" value="P:DNA integration"/>
    <property type="evidence" value="ECO:0007669"/>
    <property type="project" value="InterPro"/>
</dbReference>
<dbReference type="InterPro" id="IPR036397">
    <property type="entry name" value="RNaseH_sf"/>
</dbReference>
<dbReference type="Pfam" id="PF13683">
    <property type="entry name" value="rve_3"/>
    <property type="match status" value="1"/>
</dbReference>
<sequence length="287" mass="34245">MQMQNITKITLAWELNQAEINKQDIAKRLEVNRDTVRLWLKGIEEHGLIDYLDRYACAKKGPRKARQVNPVLKRWVWDIRVREFDCCGQKIAYFLEQEHGVRLSVPKIYEIIKERFVVKSKWKKNQKRGHVSKASEPREVIEMDTVDFGGLFAFTGIDIYTREVDVMIAPALTSEYGYIFLRKSMKRRFDGHVQLLQTDGGHEFKSTFKHNVNRFCDRHRIARPYKKNEQAHIESFNRSLRKECLGWTKYQKQEQSYCTDLVERFLDRYHYHRPHMGLGMRPPLLKH</sequence>
<evidence type="ECO:0000313" key="2">
    <source>
        <dbReference type="EMBL" id="PIZ64797.1"/>
    </source>
</evidence>
<gene>
    <name evidence="2" type="ORF">COY14_04020</name>
</gene>
<accession>A0A2M7U3E9</accession>
<reference evidence="3" key="1">
    <citation type="submission" date="2017-09" db="EMBL/GenBank/DDBJ databases">
        <title>Depth-based differentiation of microbial function through sediment-hosted aquifers and enrichment of novel symbionts in the deep terrestrial subsurface.</title>
        <authorList>
            <person name="Probst A.J."/>
            <person name="Ladd B."/>
            <person name="Jarett J.K."/>
            <person name="Geller-Mcgrath D.E."/>
            <person name="Sieber C.M.K."/>
            <person name="Emerson J.B."/>
            <person name="Anantharaman K."/>
            <person name="Thomas B.C."/>
            <person name="Malmstrom R."/>
            <person name="Stieglmeier M."/>
            <person name="Klingl A."/>
            <person name="Woyke T."/>
            <person name="Ryan C.M."/>
            <person name="Banfield J.F."/>
        </authorList>
    </citation>
    <scope>NUCLEOTIDE SEQUENCE [LARGE SCALE GENOMIC DNA]</scope>
</reference>
<proteinExistence type="predicted"/>
<dbReference type="InterPro" id="IPR009057">
    <property type="entry name" value="Homeodomain-like_sf"/>
</dbReference>
<dbReference type="SUPFAM" id="SSF53098">
    <property type="entry name" value="Ribonuclease H-like"/>
    <property type="match status" value="1"/>
</dbReference>
<dbReference type="Gene3D" id="3.30.420.10">
    <property type="entry name" value="Ribonuclease H-like superfamily/Ribonuclease H"/>
    <property type="match status" value="1"/>
</dbReference>
<comment type="caution">
    <text evidence="2">The sequence shown here is derived from an EMBL/GenBank/DDBJ whole genome shotgun (WGS) entry which is preliminary data.</text>
</comment>
<name>A0A2M7U3E9_9BACT</name>
<evidence type="ECO:0000313" key="3">
    <source>
        <dbReference type="Proteomes" id="UP000230027"/>
    </source>
</evidence>
<feature type="domain" description="Integrase catalytic" evidence="1">
    <location>
        <begin position="133"/>
        <end position="287"/>
    </location>
</feature>
<protein>
    <recommendedName>
        <fullName evidence="1">Integrase catalytic domain-containing protein</fullName>
    </recommendedName>
</protein>